<gene>
    <name evidence="1" type="ORF">VNO77_19705</name>
</gene>
<dbReference type="EMBL" id="JAYMYQ010000004">
    <property type="protein sequence ID" value="KAK7339062.1"/>
    <property type="molecule type" value="Genomic_DNA"/>
</dbReference>
<organism evidence="1 2">
    <name type="scientific">Canavalia gladiata</name>
    <name type="common">Sword bean</name>
    <name type="synonym">Dolichos gladiatus</name>
    <dbReference type="NCBI Taxonomy" id="3824"/>
    <lineage>
        <taxon>Eukaryota</taxon>
        <taxon>Viridiplantae</taxon>
        <taxon>Streptophyta</taxon>
        <taxon>Embryophyta</taxon>
        <taxon>Tracheophyta</taxon>
        <taxon>Spermatophyta</taxon>
        <taxon>Magnoliopsida</taxon>
        <taxon>eudicotyledons</taxon>
        <taxon>Gunneridae</taxon>
        <taxon>Pentapetalae</taxon>
        <taxon>rosids</taxon>
        <taxon>fabids</taxon>
        <taxon>Fabales</taxon>
        <taxon>Fabaceae</taxon>
        <taxon>Papilionoideae</taxon>
        <taxon>50 kb inversion clade</taxon>
        <taxon>NPAAA clade</taxon>
        <taxon>indigoferoid/millettioid clade</taxon>
        <taxon>Phaseoleae</taxon>
        <taxon>Canavalia</taxon>
    </lineage>
</organism>
<dbReference type="AlphaFoldDB" id="A0AAN9QKR5"/>
<accession>A0AAN9QKR5</accession>
<proteinExistence type="predicted"/>
<reference evidence="1 2" key="1">
    <citation type="submission" date="2024-01" db="EMBL/GenBank/DDBJ databases">
        <title>The genomes of 5 underutilized Papilionoideae crops provide insights into root nodulation and disease resistanc.</title>
        <authorList>
            <person name="Jiang F."/>
        </authorList>
    </citation>
    <scope>NUCLEOTIDE SEQUENCE [LARGE SCALE GENOMIC DNA]</scope>
    <source>
        <strain evidence="1">LVBAO_FW01</strain>
        <tissue evidence="1">Leaves</tissue>
    </source>
</reference>
<name>A0AAN9QKR5_CANGL</name>
<evidence type="ECO:0000313" key="1">
    <source>
        <dbReference type="EMBL" id="KAK7339062.1"/>
    </source>
</evidence>
<keyword evidence="2" id="KW-1185">Reference proteome</keyword>
<sequence>MIWPHAATDPEFVVDDSIKLSHMILISAPNWPQSNRLRTRREKQLAVIDACVWHLGEMLPEWMYDGYSHRSGRHPNEPLVHHHIAFL</sequence>
<comment type="caution">
    <text evidence="1">The sequence shown here is derived from an EMBL/GenBank/DDBJ whole genome shotgun (WGS) entry which is preliminary data.</text>
</comment>
<evidence type="ECO:0000313" key="2">
    <source>
        <dbReference type="Proteomes" id="UP001367508"/>
    </source>
</evidence>
<protein>
    <submittedName>
        <fullName evidence="1">Uncharacterized protein</fullName>
    </submittedName>
</protein>
<dbReference type="Proteomes" id="UP001367508">
    <property type="component" value="Unassembled WGS sequence"/>
</dbReference>